<dbReference type="PANTHER" id="PTHR43309">
    <property type="entry name" value="5-OXOPROLINASE SUBUNIT C"/>
    <property type="match status" value="1"/>
</dbReference>
<evidence type="ECO:0000256" key="3">
    <source>
        <dbReference type="ARBA" id="ARBA00022840"/>
    </source>
</evidence>
<sequence>MIEVVSLPPLATIQDLGRDGYWKQGLGRAGAMNRMAHSLANLMLGNDATAATLEIPLSPASFKFTKRCAFALVGGACDAHLDDRILPRAFAGVAEAGQTLNLGPITNGAQVYLALAGGINVPQILGSFSTQLRENFGGFEGRVLAANDQLEPCASDMPVLPKLGLSLALPSPKRLGDTDIVLRAVPSSEHDSFSATAQAAFWSEAYTVTAQSNRQGYRLEGTELDRQTTGELRSHGIVPGIVQVPGGGQPIVQLADSATMGGYPKIAAVIEQDLWRIGQARPSDRLRFEKVTLAEAAQAAKDEDLLMDQYRKDLAAMTQQMMGWN</sequence>
<evidence type="ECO:0000259" key="4">
    <source>
        <dbReference type="SMART" id="SM00797"/>
    </source>
</evidence>
<comment type="caution">
    <text evidence="5">The sequence shown here is derived from an EMBL/GenBank/DDBJ whole genome shotgun (WGS) entry which is preliminary data.</text>
</comment>
<organism evidence="5 6">
    <name type="scientific">Pacificibacter maritimus</name>
    <dbReference type="NCBI Taxonomy" id="762213"/>
    <lineage>
        <taxon>Bacteria</taxon>
        <taxon>Pseudomonadati</taxon>
        <taxon>Pseudomonadota</taxon>
        <taxon>Alphaproteobacteria</taxon>
        <taxon>Rhodobacterales</taxon>
        <taxon>Roseobacteraceae</taxon>
        <taxon>Pacificibacter</taxon>
    </lineage>
</organism>
<dbReference type="NCBIfam" id="TIGR00724">
    <property type="entry name" value="urea_amlyse_rel"/>
    <property type="match status" value="1"/>
</dbReference>
<dbReference type="EMBL" id="RKQK01000003">
    <property type="protein sequence ID" value="RPE66556.1"/>
    <property type="molecule type" value="Genomic_DNA"/>
</dbReference>
<dbReference type="SMART" id="SM00797">
    <property type="entry name" value="AHS2"/>
    <property type="match status" value="1"/>
</dbReference>
<keyword evidence="2" id="KW-0378">Hydrolase</keyword>
<dbReference type="AlphaFoldDB" id="A0A3N4U726"/>
<dbReference type="OrthoDB" id="9768696at2"/>
<dbReference type="InterPro" id="IPR052708">
    <property type="entry name" value="PxpC"/>
</dbReference>
<keyword evidence="6" id="KW-1185">Reference proteome</keyword>
<dbReference type="Gene3D" id="2.40.100.10">
    <property type="entry name" value="Cyclophilin-like"/>
    <property type="match status" value="1"/>
</dbReference>
<evidence type="ECO:0000313" key="6">
    <source>
        <dbReference type="Proteomes" id="UP000269689"/>
    </source>
</evidence>
<dbReference type="SUPFAM" id="SSF50891">
    <property type="entry name" value="Cyclophilin-like"/>
    <property type="match status" value="1"/>
</dbReference>
<dbReference type="Proteomes" id="UP000269689">
    <property type="component" value="Unassembled WGS sequence"/>
</dbReference>
<evidence type="ECO:0000256" key="1">
    <source>
        <dbReference type="ARBA" id="ARBA00022741"/>
    </source>
</evidence>
<feature type="domain" description="Carboxyltransferase" evidence="4">
    <location>
        <begin position="23"/>
        <end position="306"/>
    </location>
</feature>
<evidence type="ECO:0000256" key="2">
    <source>
        <dbReference type="ARBA" id="ARBA00022801"/>
    </source>
</evidence>
<dbReference type="RefSeq" id="WP_123793289.1">
    <property type="nucleotide sequence ID" value="NZ_RKQK01000003.1"/>
</dbReference>
<dbReference type="Pfam" id="PF02626">
    <property type="entry name" value="CT_A_B"/>
    <property type="match status" value="1"/>
</dbReference>
<dbReference type="InterPro" id="IPR003778">
    <property type="entry name" value="CT_A_B"/>
</dbReference>
<keyword evidence="1" id="KW-0547">Nucleotide-binding</keyword>
<protein>
    <submittedName>
        <fullName evidence="5">Biotin-dependent carboxylase-like uncharacterized protein</fullName>
    </submittedName>
</protein>
<keyword evidence="3" id="KW-0067">ATP-binding</keyword>
<proteinExistence type="predicted"/>
<gene>
    <name evidence="5" type="ORF">EDD53_2260</name>
</gene>
<dbReference type="PANTHER" id="PTHR43309:SF3">
    <property type="entry name" value="5-OXOPROLINASE SUBUNIT C"/>
    <property type="match status" value="1"/>
</dbReference>
<evidence type="ECO:0000313" key="5">
    <source>
        <dbReference type="EMBL" id="RPE66556.1"/>
    </source>
</evidence>
<reference evidence="5 6" key="1">
    <citation type="submission" date="2018-11" db="EMBL/GenBank/DDBJ databases">
        <title>Genomic Encyclopedia of Type Strains, Phase IV (KMG-IV): sequencing the most valuable type-strain genomes for metagenomic binning, comparative biology and taxonomic classification.</title>
        <authorList>
            <person name="Goeker M."/>
        </authorList>
    </citation>
    <scope>NUCLEOTIDE SEQUENCE [LARGE SCALE GENOMIC DNA]</scope>
    <source>
        <strain evidence="5 6">DSM 104731</strain>
    </source>
</reference>
<dbReference type="InterPro" id="IPR029000">
    <property type="entry name" value="Cyclophilin-like_dom_sf"/>
</dbReference>
<dbReference type="GO" id="GO:0016787">
    <property type="term" value="F:hydrolase activity"/>
    <property type="evidence" value="ECO:0007669"/>
    <property type="project" value="UniProtKB-KW"/>
</dbReference>
<name>A0A3N4U726_9RHOB</name>
<dbReference type="GO" id="GO:0005524">
    <property type="term" value="F:ATP binding"/>
    <property type="evidence" value="ECO:0007669"/>
    <property type="project" value="UniProtKB-KW"/>
</dbReference>
<accession>A0A3N4U726</accession>